<reference evidence="2 3" key="1">
    <citation type="journal article" date="2022" name="Allergy">
        <title>Genome assembly and annotation of Periplaneta americana reveal a comprehensive cockroach allergen profile.</title>
        <authorList>
            <person name="Wang L."/>
            <person name="Xiong Q."/>
            <person name="Saelim N."/>
            <person name="Wang L."/>
            <person name="Nong W."/>
            <person name="Wan A.T."/>
            <person name="Shi M."/>
            <person name="Liu X."/>
            <person name="Cao Q."/>
            <person name="Hui J.H.L."/>
            <person name="Sookrung N."/>
            <person name="Leung T.F."/>
            <person name="Tungtrongchitr A."/>
            <person name="Tsui S.K.W."/>
        </authorList>
    </citation>
    <scope>NUCLEOTIDE SEQUENCE [LARGE SCALE GENOMIC DNA]</scope>
    <source>
        <strain evidence="2">PWHHKU_190912</strain>
    </source>
</reference>
<sequence>MSEEKINIRLIEAVEKFPIIYDYTLPGHSNKDDLDKAWHEVSKEANLNVGTCKEKWRSVRNCWARHLRNIPASGSAAKTRKPYYLADYLIFLTPFTKLRRYDQCRI</sequence>
<proteinExistence type="predicted"/>
<dbReference type="EMBL" id="JAJSOF020000033">
    <property type="protein sequence ID" value="KAJ4429956.1"/>
    <property type="molecule type" value="Genomic_DNA"/>
</dbReference>
<gene>
    <name evidence="2" type="ORF">ANN_22160</name>
</gene>
<keyword evidence="3" id="KW-1185">Reference proteome</keyword>
<dbReference type="Pfam" id="PF10545">
    <property type="entry name" value="MADF_DNA_bdg"/>
    <property type="match status" value="1"/>
</dbReference>
<accession>A0ABQ8S7F6</accession>
<dbReference type="PROSITE" id="PS51029">
    <property type="entry name" value="MADF"/>
    <property type="match status" value="1"/>
</dbReference>
<feature type="domain" description="MADF" evidence="1">
    <location>
        <begin position="9"/>
        <end position="97"/>
    </location>
</feature>
<dbReference type="InterPro" id="IPR006578">
    <property type="entry name" value="MADF-dom"/>
</dbReference>
<dbReference type="PANTHER" id="PTHR12243">
    <property type="entry name" value="MADF DOMAIN TRANSCRIPTION FACTOR"/>
    <property type="match status" value="1"/>
</dbReference>
<evidence type="ECO:0000313" key="3">
    <source>
        <dbReference type="Proteomes" id="UP001148838"/>
    </source>
</evidence>
<dbReference type="SMART" id="SM00595">
    <property type="entry name" value="MADF"/>
    <property type="match status" value="1"/>
</dbReference>
<name>A0ABQ8S7F6_PERAM</name>
<comment type="caution">
    <text evidence="2">The sequence shown here is derived from an EMBL/GenBank/DDBJ whole genome shotgun (WGS) entry which is preliminary data.</text>
</comment>
<organism evidence="2 3">
    <name type="scientific">Periplaneta americana</name>
    <name type="common">American cockroach</name>
    <name type="synonym">Blatta americana</name>
    <dbReference type="NCBI Taxonomy" id="6978"/>
    <lineage>
        <taxon>Eukaryota</taxon>
        <taxon>Metazoa</taxon>
        <taxon>Ecdysozoa</taxon>
        <taxon>Arthropoda</taxon>
        <taxon>Hexapoda</taxon>
        <taxon>Insecta</taxon>
        <taxon>Pterygota</taxon>
        <taxon>Neoptera</taxon>
        <taxon>Polyneoptera</taxon>
        <taxon>Dictyoptera</taxon>
        <taxon>Blattodea</taxon>
        <taxon>Blattoidea</taxon>
        <taxon>Blattidae</taxon>
        <taxon>Blattinae</taxon>
        <taxon>Periplaneta</taxon>
    </lineage>
</organism>
<protein>
    <recommendedName>
        <fullName evidence="1">MADF domain-containing protein</fullName>
    </recommendedName>
</protein>
<dbReference type="InterPro" id="IPR039353">
    <property type="entry name" value="TF_Adf1"/>
</dbReference>
<evidence type="ECO:0000259" key="1">
    <source>
        <dbReference type="PROSITE" id="PS51029"/>
    </source>
</evidence>
<evidence type="ECO:0000313" key="2">
    <source>
        <dbReference type="EMBL" id="KAJ4429956.1"/>
    </source>
</evidence>
<dbReference type="Proteomes" id="UP001148838">
    <property type="component" value="Unassembled WGS sequence"/>
</dbReference>
<dbReference type="PANTHER" id="PTHR12243:SF60">
    <property type="entry name" value="SI:CH211-15D5.12-RELATED"/>
    <property type="match status" value="1"/>
</dbReference>